<dbReference type="eggNOG" id="ENOG502QTRU">
    <property type="taxonomic scope" value="Eukaryota"/>
</dbReference>
<feature type="region of interest" description="Disordered" evidence="11">
    <location>
        <begin position="366"/>
        <end position="390"/>
    </location>
</feature>
<dbReference type="GO" id="GO:0007156">
    <property type="term" value="P:homophilic cell adhesion via plasma membrane adhesion molecules"/>
    <property type="evidence" value="ECO:0007669"/>
    <property type="project" value="TreeGrafter"/>
</dbReference>
<evidence type="ECO:0000256" key="5">
    <source>
        <dbReference type="ARBA" id="ARBA00022737"/>
    </source>
</evidence>
<protein>
    <recommendedName>
        <fullName evidence="14">Ig-like domain-containing protein</fullName>
    </recommendedName>
</protein>
<reference evidence="16" key="1">
    <citation type="submission" date="2003-08" db="EMBL/GenBank/DDBJ databases">
        <authorList>
            <person name="Birren B."/>
            <person name="Nusbaum C."/>
            <person name="Abebe A."/>
            <person name="Abouelleil A."/>
            <person name="Adekoya E."/>
            <person name="Ait-zahra M."/>
            <person name="Allen N."/>
            <person name="Allen T."/>
            <person name="An P."/>
            <person name="Anderson M."/>
            <person name="Anderson S."/>
            <person name="Arachchi H."/>
            <person name="Armbruster J."/>
            <person name="Bachantsang P."/>
            <person name="Baldwin J."/>
            <person name="Barry A."/>
            <person name="Bayul T."/>
            <person name="Blitshsteyn B."/>
            <person name="Bloom T."/>
            <person name="Blye J."/>
            <person name="Boguslavskiy L."/>
            <person name="Borowsky M."/>
            <person name="Boukhgalter B."/>
            <person name="Brunache A."/>
            <person name="Butler J."/>
            <person name="Calixte N."/>
            <person name="Calvo S."/>
            <person name="Camarata J."/>
            <person name="Campo K."/>
            <person name="Chang J."/>
            <person name="Cheshatsang Y."/>
            <person name="Citroen M."/>
            <person name="Collymore A."/>
            <person name="Considine T."/>
            <person name="Cook A."/>
            <person name="Cooke P."/>
            <person name="Corum B."/>
            <person name="Cuomo C."/>
            <person name="David R."/>
            <person name="Dawoe T."/>
            <person name="Degray S."/>
            <person name="Dodge S."/>
            <person name="Dooley K."/>
            <person name="Dorje P."/>
            <person name="Dorjee K."/>
            <person name="Dorris L."/>
            <person name="Duffey N."/>
            <person name="Dupes A."/>
            <person name="Elkins T."/>
            <person name="Engels R."/>
            <person name="Erickson J."/>
            <person name="Farina A."/>
            <person name="Faro S."/>
            <person name="Ferreira P."/>
            <person name="Fischer H."/>
            <person name="Fitzgerald M."/>
            <person name="Foley K."/>
            <person name="Gage D."/>
            <person name="Galagan J."/>
            <person name="Gearin G."/>
            <person name="Gnerre S."/>
            <person name="Gnirke A."/>
            <person name="Goyette A."/>
            <person name="Graham J."/>
            <person name="Grandbois E."/>
            <person name="Gyaltsen K."/>
            <person name="Hafez N."/>
            <person name="Hagopian D."/>
            <person name="Hagos B."/>
            <person name="Hall J."/>
            <person name="Hatcher B."/>
            <person name="Heller A."/>
            <person name="Higgins H."/>
            <person name="Honan T."/>
            <person name="Horn A."/>
            <person name="Houde N."/>
            <person name="Hughes L."/>
            <person name="Hulme W."/>
            <person name="Husby E."/>
            <person name="Iliev I."/>
            <person name="Jaffe D."/>
            <person name="Jones C."/>
            <person name="Kamal M."/>
            <person name="Kamat A."/>
            <person name="Kamvysselis M."/>
            <person name="Karlsson E."/>
            <person name="Kells C."/>
            <person name="Kieu A."/>
            <person name="Kisner P."/>
            <person name="Kodira C."/>
            <person name="Kulbokas E."/>
            <person name="Labutti K."/>
            <person name="Lama D."/>
            <person name="Landers T."/>
            <person name="Leger J."/>
            <person name="Levine S."/>
            <person name="Lewis D."/>
            <person name="Lewis T."/>
            <person name="Lindblad-toh K."/>
            <person name="Liu X."/>
            <person name="Lokyitsang T."/>
            <person name="Lokyitsang Y."/>
            <person name="Lucien O."/>
            <person name="Lui A."/>
            <person name="Ma L.J."/>
            <person name="Mabbitt R."/>
            <person name="Macdonald J."/>
            <person name="Maclean C."/>
            <person name="Major J."/>
            <person name="Manning J."/>
            <person name="Marabella R."/>
            <person name="Maru K."/>
            <person name="Matthews C."/>
            <person name="Mauceli E."/>
            <person name="Mccarthy M."/>
            <person name="Mcdonough S."/>
            <person name="Mcghee T."/>
            <person name="Meldrim J."/>
            <person name="Meneus L."/>
            <person name="Mesirov J."/>
            <person name="Mihalev A."/>
            <person name="Mihova T."/>
            <person name="Mikkelsen T."/>
            <person name="Mlenga V."/>
            <person name="Moru K."/>
            <person name="Mozes J."/>
            <person name="Mulrain L."/>
            <person name="Munson G."/>
            <person name="Naylor J."/>
            <person name="Newes C."/>
            <person name="Nguyen C."/>
            <person name="Nguyen N."/>
            <person name="Nguyen T."/>
            <person name="Nicol R."/>
            <person name="Nielsen C."/>
            <person name="Nizzari M."/>
            <person name="Norbu C."/>
            <person name="Norbu N."/>
            <person name="O'donnell P."/>
            <person name="Okoawo O."/>
            <person name="O'leary S."/>
            <person name="Omotosho B."/>
            <person name="O'neill K."/>
            <person name="Osman S."/>
            <person name="Parker S."/>
            <person name="Perrin D."/>
            <person name="Phunkhang P."/>
            <person name="Piqani B."/>
            <person name="Purcell S."/>
            <person name="Rachupka T."/>
            <person name="Ramasamy U."/>
            <person name="Rameau R."/>
            <person name="Ray V."/>
            <person name="Raymond C."/>
            <person name="Retta R."/>
            <person name="Richardson S."/>
            <person name="Rise C."/>
            <person name="Rodriguez J."/>
            <person name="Rogers J."/>
            <person name="Rogov P."/>
            <person name="Rutman M."/>
            <person name="Schupbach R."/>
            <person name="Seaman C."/>
            <person name="Settipalli S."/>
            <person name="Sharpe T."/>
            <person name="Sheridan J."/>
            <person name="Sherpa N."/>
            <person name="Shi J."/>
            <person name="Smirnov S."/>
            <person name="Smith C."/>
            <person name="Sougnez C."/>
            <person name="Spencer B."/>
            <person name="Stalker J."/>
            <person name="Stange-thomann N."/>
            <person name="Stavropoulos S."/>
            <person name="Stetson K."/>
            <person name="Stone C."/>
            <person name="Stone S."/>
            <person name="Stubbs M."/>
            <person name="Talamas J."/>
            <person name="Tchuinga P."/>
            <person name="Tenzing P."/>
            <person name="Tesfaye S."/>
            <person name="Theodore J."/>
            <person name="Thoulutsang Y."/>
            <person name="Topham K."/>
            <person name="Towey S."/>
            <person name="Tsamla T."/>
            <person name="Tsomo N."/>
            <person name="Vallee D."/>
            <person name="Vassiliev H."/>
            <person name="Venkataraman V."/>
            <person name="Vinson J."/>
            <person name="Vo A."/>
            <person name="Wade C."/>
            <person name="Wang S."/>
            <person name="Wangchuk T."/>
            <person name="Wangdi T."/>
            <person name="Whittaker C."/>
            <person name="Wilkinson J."/>
            <person name="Wu Y."/>
            <person name="Wyman D."/>
            <person name="Yadav S."/>
            <person name="Yang S."/>
            <person name="Yang X."/>
            <person name="Yeager S."/>
            <person name="Yee E."/>
            <person name="Young G."/>
            <person name="Zainoun J."/>
            <person name="Zembeck L."/>
            <person name="Zimmer A."/>
            <person name="Zody M."/>
            <person name="Lander E."/>
        </authorList>
    </citation>
    <scope>NUCLEOTIDE SEQUENCE [LARGE SCALE GENOMIC DNA]</scope>
</reference>
<evidence type="ECO:0000313" key="15">
    <source>
        <dbReference type="Ensembl" id="ENSCSAVP00000015474.1"/>
    </source>
</evidence>
<evidence type="ECO:0000256" key="11">
    <source>
        <dbReference type="SAM" id="MobiDB-lite"/>
    </source>
</evidence>
<feature type="transmembrane region" description="Helical" evidence="12">
    <location>
        <begin position="332"/>
        <end position="357"/>
    </location>
</feature>
<dbReference type="Gene3D" id="2.60.40.10">
    <property type="entry name" value="Immunoglobulins"/>
    <property type="match status" value="3"/>
</dbReference>
<dbReference type="InterPro" id="IPR013162">
    <property type="entry name" value="CD80_C2-set"/>
</dbReference>
<evidence type="ECO:0000256" key="1">
    <source>
        <dbReference type="ARBA" id="ARBA00004370"/>
    </source>
</evidence>
<dbReference type="Proteomes" id="UP000007875">
    <property type="component" value="Unassembled WGS sequence"/>
</dbReference>
<feature type="domain" description="Ig-like" evidence="14">
    <location>
        <begin position="240"/>
        <end position="316"/>
    </location>
</feature>
<dbReference type="InterPro" id="IPR036179">
    <property type="entry name" value="Ig-like_dom_sf"/>
</dbReference>
<dbReference type="Ensembl" id="ENSCSAVT00000015652.1">
    <property type="protein sequence ID" value="ENSCSAVP00000015474.1"/>
    <property type="gene ID" value="ENSCSAVG00000009082.1"/>
</dbReference>
<keyword evidence="16" id="KW-1185">Reference proteome</keyword>
<dbReference type="GO" id="GO:0016020">
    <property type="term" value="C:membrane"/>
    <property type="evidence" value="ECO:0007669"/>
    <property type="project" value="UniProtKB-SubCell"/>
</dbReference>
<proteinExistence type="inferred from homology"/>
<evidence type="ECO:0000256" key="2">
    <source>
        <dbReference type="ARBA" id="ARBA00007810"/>
    </source>
</evidence>
<dbReference type="Pfam" id="PF13895">
    <property type="entry name" value="Ig_2"/>
    <property type="match status" value="1"/>
</dbReference>
<keyword evidence="7 12" id="KW-1133">Transmembrane helix</keyword>
<dbReference type="InterPro" id="IPR007110">
    <property type="entry name" value="Ig-like_dom"/>
</dbReference>
<feature type="compositionally biased region" description="Polar residues" evidence="11">
    <location>
        <begin position="456"/>
        <end position="466"/>
    </location>
</feature>
<comment type="similarity">
    <text evidence="2">Belongs to the nectin family.</text>
</comment>
<evidence type="ECO:0000256" key="7">
    <source>
        <dbReference type="ARBA" id="ARBA00022989"/>
    </source>
</evidence>
<dbReference type="PANTHER" id="PTHR23277">
    <property type="entry name" value="NECTIN-RELATED"/>
    <property type="match status" value="1"/>
</dbReference>
<comment type="subcellular location">
    <subcellularLocation>
        <location evidence="1">Membrane</location>
    </subcellularLocation>
</comment>
<keyword evidence="8 12" id="KW-0472">Membrane</keyword>
<dbReference type="Pfam" id="PF08205">
    <property type="entry name" value="C2-set_2"/>
    <property type="match status" value="1"/>
</dbReference>
<organism evidence="15 16">
    <name type="scientific">Ciona savignyi</name>
    <name type="common">Pacific transparent sea squirt</name>
    <dbReference type="NCBI Taxonomy" id="51511"/>
    <lineage>
        <taxon>Eukaryota</taxon>
        <taxon>Metazoa</taxon>
        <taxon>Chordata</taxon>
        <taxon>Tunicata</taxon>
        <taxon>Ascidiacea</taxon>
        <taxon>Phlebobranchia</taxon>
        <taxon>Cionidae</taxon>
        <taxon>Ciona</taxon>
    </lineage>
</organism>
<dbReference type="PANTHER" id="PTHR23277:SF108">
    <property type="entry name" value="FASCICLIN-3"/>
    <property type="match status" value="1"/>
</dbReference>
<dbReference type="InParanoid" id="H2ZD08"/>
<dbReference type="OMA" id="CVVNYHM"/>
<dbReference type="SUPFAM" id="SSF48726">
    <property type="entry name" value="Immunoglobulin"/>
    <property type="match status" value="3"/>
</dbReference>
<evidence type="ECO:0000256" key="9">
    <source>
        <dbReference type="ARBA" id="ARBA00023157"/>
    </source>
</evidence>
<evidence type="ECO:0000256" key="8">
    <source>
        <dbReference type="ARBA" id="ARBA00023136"/>
    </source>
</evidence>
<evidence type="ECO:0000256" key="12">
    <source>
        <dbReference type="SAM" id="Phobius"/>
    </source>
</evidence>
<reference evidence="15" key="2">
    <citation type="submission" date="2025-08" db="UniProtKB">
        <authorList>
            <consortium name="Ensembl"/>
        </authorList>
    </citation>
    <scope>IDENTIFICATION</scope>
</reference>
<sequence length="593" mass="64773">MILRFFLKLGIWIVLTMLSLYDGAASNNVIQGNTASIPCYNPQVASSFSNDVLVKIQFKTDETSPTLLVAHYKPSSGRPPVVFANSYNTRLVFTSTGQLEIKFVGLRDEGIYECVVEIYSQLPTSLTTPLVVFVAPEYEVKKVNNPLVVGNPGMIVNAATCEARSGKPQADVSWGTIRHLDFDQTLTNSSTSPQLTTTISTLHIEPTKFYNKQSFYCEISHPALPATVRQTIFLNVTYSPETPVITVSEDGSSLTCAVDANPPASISWQLPPSAPSATFNGPTVVMTSPNTPENSNDTYICIATNGVGQPARNSITAKKASNIIIITKESNVGVIIGAVIGSLVFLALIIAVVYFFLIRPSREKDTGPYEQTISPFKPDDGSRQSSVRMGSTHRPLIEHANESLNKNRPPSPNQPPPDDAHESGSSDSDSSEGNHDVDLEVDPTTNLVDPKYDDTTGITSKASVSFQARRKRPSTSPASRRSRIEHRQGMIPQAQPHGKHSRDTISPQVKTMKAMSPMMKTPHYSTKIVSVIQVKNSPTRTHINLLMLVIHRRCTAHLAGQIVYHSMNQSILKSTIPTTNSLQVRGDSSMRNL</sequence>
<keyword evidence="5" id="KW-0677">Repeat</keyword>
<dbReference type="PROSITE" id="PS50835">
    <property type="entry name" value="IG_LIKE"/>
    <property type="match status" value="2"/>
</dbReference>
<feature type="chain" id="PRO_5005683084" description="Ig-like domain-containing protein" evidence="13">
    <location>
        <begin position="27"/>
        <end position="593"/>
    </location>
</feature>
<accession>H2ZD08</accession>
<dbReference type="GO" id="GO:0005912">
    <property type="term" value="C:adherens junction"/>
    <property type="evidence" value="ECO:0007669"/>
    <property type="project" value="TreeGrafter"/>
</dbReference>
<keyword evidence="4 13" id="KW-0732">Signal</keyword>
<keyword evidence="10" id="KW-0325">Glycoprotein</keyword>
<evidence type="ECO:0000256" key="13">
    <source>
        <dbReference type="SAM" id="SignalP"/>
    </source>
</evidence>
<feature type="signal peptide" evidence="13">
    <location>
        <begin position="1"/>
        <end position="26"/>
    </location>
</feature>
<dbReference type="GO" id="GO:0007157">
    <property type="term" value="P:heterophilic cell-cell adhesion via plasma membrane cell adhesion molecules"/>
    <property type="evidence" value="ECO:0007669"/>
    <property type="project" value="TreeGrafter"/>
</dbReference>
<keyword evidence="6" id="KW-0130">Cell adhesion</keyword>
<dbReference type="InterPro" id="IPR013106">
    <property type="entry name" value="Ig_V-set"/>
</dbReference>
<feature type="region of interest" description="Disordered" evidence="11">
    <location>
        <begin position="402"/>
        <end position="505"/>
    </location>
</feature>
<evidence type="ECO:0000313" key="16">
    <source>
        <dbReference type="Proteomes" id="UP000007875"/>
    </source>
</evidence>
<dbReference type="STRING" id="51511.ENSCSAVP00000015474"/>
<keyword evidence="3 12" id="KW-0812">Transmembrane</keyword>
<dbReference type="HOGENOM" id="CLU_459995_0_0_1"/>
<evidence type="ECO:0000256" key="4">
    <source>
        <dbReference type="ARBA" id="ARBA00022729"/>
    </source>
</evidence>
<keyword evidence="9" id="KW-1015">Disulfide bond</keyword>
<dbReference type="InterPro" id="IPR051427">
    <property type="entry name" value="Nectin/Nectin-like"/>
</dbReference>
<evidence type="ECO:0000256" key="6">
    <source>
        <dbReference type="ARBA" id="ARBA00022889"/>
    </source>
</evidence>
<name>H2ZD08_CIOSA</name>
<dbReference type="InterPro" id="IPR013783">
    <property type="entry name" value="Ig-like_fold"/>
</dbReference>
<dbReference type="GeneTree" id="ENSGT00940000169499"/>
<evidence type="ECO:0000259" key="14">
    <source>
        <dbReference type="PROSITE" id="PS50835"/>
    </source>
</evidence>
<dbReference type="AlphaFoldDB" id="H2ZD08"/>
<feature type="domain" description="Ig-like" evidence="14">
    <location>
        <begin position="136"/>
        <end position="229"/>
    </location>
</feature>
<reference evidence="15" key="3">
    <citation type="submission" date="2025-09" db="UniProtKB">
        <authorList>
            <consortium name="Ensembl"/>
        </authorList>
    </citation>
    <scope>IDENTIFICATION</scope>
</reference>
<dbReference type="Pfam" id="PF07686">
    <property type="entry name" value="V-set"/>
    <property type="match status" value="1"/>
</dbReference>
<evidence type="ECO:0000256" key="3">
    <source>
        <dbReference type="ARBA" id="ARBA00022692"/>
    </source>
</evidence>
<evidence type="ECO:0000256" key="10">
    <source>
        <dbReference type="ARBA" id="ARBA00023180"/>
    </source>
</evidence>